<name>A0AAN8Q0C4_PATCE</name>
<evidence type="ECO:0000256" key="3">
    <source>
        <dbReference type="SAM" id="SignalP"/>
    </source>
</evidence>
<feature type="signal peptide" evidence="3">
    <location>
        <begin position="1"/>
        <end position="19"/>
    </location>
</feature>
<feature type="compositionally biased region" description="Low complexity" evidence="1">
    <location>
        <begin position="362"/>
        <end position="395"/>
    </location>
</feature>
<dbReference type="PROSITE" id="PS50835">
    <property type="entry name" value="IG_LIKE"/>
    <property type="match status" value="1"/>
</dbReference>
<dbReference type="EMBL" id="JAZGQO010000002">
    <property type="protein sequence ID" value="KAK6191958.1"/>
    <property type="molecule type" value="Genomic_DNA"/>
</dbReference>
<sequence length="445" mass="49332">MDFTIFFMLLISRMAFVLADTKVEIIEEEVKRAKQFIVLLECNVYGLPAGTETCDTFSWLHESEDLEVEQIVDEEDLYQIETSLSNNTSRLELLSPSDGENTYTCIAECGINTYRVDCWLGELQHKERSSVCSERYITDTAIIDTPVPRAGNPGERNKHKEVKIGVSVVCMVLVGMIIIVIIKCRIKRLEALKHVRVTMENANQCLLYPSDQSQCQRFNIRNFPHNSDNSPIYRPPSHPITAARPHRALQRLAPPISRILPSNTSRPFPKRLVLQEMNDGSQLVFIPGSALPSYEDSQNNNVRSSTRTFQNESSFLPPCARDRSLPQLGESFSRIPVVGRLVVPESSGELSSPPSYTSMAQLSSEEAGGETSENSGGNSSEITSSDSSSVDGLEIICDTSESNNLLTPELPRYPVHSTGPPPVYEERTMNTDGNVTSGPTLPNSG</sequence>
<keyword evidence="6" id="KW-1185">Reference proteome</keyword>
<keyword evidence="3" id="KW-0732">Signal</keyword>
<feature type="domain" description="Ig-like" evidence="4">
    <location>
        <begin position="21"/>
        <end position="108"/>
    </location>
</feature>
<organism evidence="5 6">
    <name type="scientific">Patella caerulea</name>
    <name type="common">Rayed Mediterranean limpet</name>
    <dbReference type="NCBI Taxonomy" id="87958"/>
    <lineage>
        <taxon>Eukaryota</taxon>
        <taxon>Metazoa</taxon>
        <taxon>Spiralia</taxon>
        <taxon>Lophotrochozoa</taxon>
        <taxon>Mollusca</taxon>
        <taxon>Gastropoda</taxon>
        <taxon>Patellogastropoda</taxon>
        <taxon>Patelloidea</taxon>
        <taxon>Patellidae</taxon>
        <taxon>Patella</taxon>
    </lineage>
</organism>
<comment type="caution">
    <text evidence="5">The sequence shown here is derived from an EMBL/GenBank/DDBJ whole genome shotgun (WGS) entry which is preliminary data.</text>
</comment>
<keyword evidence="2" id="KW-0812">Transmembrane</keyword>
<keyword evidence="2" id="KW-0472">Membrane</keyword>
<keyword evidence="2" id="KW-1133">Transmembrane helix</keyword>
<feature type="chain" id="PRO_5042994488" description="Ig-like domain-containing protein" evidence="3">
    <location>
        <begin position="20"/>
        <end position="445"/>
    </location>
</feature>
<proteinExistence type="predicted"/>
<feature type="compositionally biased region" description="Low complexity" evidence="1">
    <location>
        <begin position="345"/>
        <end position="355"/>
    </location>
</feature>
<dbReference type="AlphaFoldDB" id="A0AAN8Q0C4"/>
<feature type="compositionally biased region" description="Polar residues" evidence="1">
    <location>
        <begin position="295"/>
        <end position="314"/>
    </location>
</feature>
<evidence type="ECO:0000259" key="4">
    <source>
        <dbReference type="PROSITE" id="PS50835"/>
    </source>
</evidence>
<evidence type="ECO:0000313" key="5">
    <source>
        <dbReference type="EMBL" id="KAK6191958.1"/>
    </source>
</evidence>
<dbReference type="Proteomes" id="UP001347796">
    <property type="component" value="Unassembled WGS sequence"/>
</dbReference>
<feature type="region of interest" description="Disordered" evidence="1">
    <location>
        <begin position="345"/>
        <end position="445"/>
    </location>
</feature>
<feature type="region of interest" description="Disordered" evidence="1">
    <location>
        <begin position="294"/>
        <end position="317"/>
    </location>
</feature>
<evidence type="ECO:0000256" key="1">
    <source>
        <dbReference type="SAM" id="MobiDB-lite"/>
    </source>
</evidence>
<evidence type="ECO:0000313" key="6">
    <source>
        <dbReference type="Proteomes" id="UP001347796"/>
    </source>
</evidence>
<gene>
    <name evidence="5" type="ORF">SNE40_003524</name>
</gene>
<evidence type="ECO:0000256" key="2">
    <source>
        <dbReference type="SAM" id="Phobius"/>
    </source>
</evidence>
<reference evidence="5 6" key="1">
    <citation type="submission" date="2024-01" db="EMBL/GenBank/DDBJ databases">
        <title>The genome of the rayed Mediterranean limpet Patella caerulea (Linnaeus, 1758).</title>
        <authorList>
            <person name="Anh-Thu Weber A."/>
            <person name="Halstead-Nussloch G."/>
        </authorList>
    </citation>
    <scope>NUCLEOTIDE SEQUENCE [LARGE SCALE GENOMIC DNA]</scope>
    <source>
        <strain evidence="5">AATW-2023a</strain>
        <tissue evidence="5">Whole specimen</tissue>
    </source>
</reference>
<feature type="compositionally biased region" description="Polar residues" evidence="1">
    <location>
        <begin position="430"/>
        <end position="445"/>
    </location>
</feature>
<dbReference type="InterPro" id="IPR007110">
    <property type="entry name" value="Ig-like_dom"/>
</dbReference>
<accession>A0AAN8Q0C4</accession>
<feature type="transmembrane region" description="Helical" evidence="2">
    <location>
        <begin position="164"/>
        <end position="186"/>
    </location>
</feature>
<protein>
    <recommendedName>
        <fullName evidence="4">Ig-like domain-containing protein</fullName>
    </recommendedName>
</protein>